<keyword evidence="6 7" id="KW-0472">Membrane</keyword>
<comment type="subcellular location">
    <subcellularLocation>
        <location evidence="1 7">Cell membrane</location>
        <topology evidence="1 7">Multi-pass membrane protein</topology>
    </subcellularLocation>
</comment>
<dbReference type="CDD" id="cd06261">
    <property type="entry name" value="TM_PBP2"/>
    <property type="match status" value="1"/>
</dbReference>
<keyword evidence="5 7" id="KW-1133">Transmembrane helix</keyword>
<dbReference type="RefSeq" id="WP_166533612.1">
    <property type="nucleotide sequence ID" value="NZ_VNHW01000008.1"/>
</dbReference>
<feature type="transmembrane region" description="Helical" evidence="7">
    <location>
        <begin position="250"/>
        <end position="277"/>
    </location>
</feature>
<organism evidence="10 11">
    <name type="scientific">Blastococcus xanthinilyticus</name>
    <dbReference type="NCBI Taxonomy" id="1564164"/>
    <lineage>
        <taxon>Bacteria</taxon>
        <taxon>Bacillati</taxon>
        <taxon>Actinomycetota</taxon>
        <taxon>Actinomycetes</taxon>
        <taxon>Geodermatophilales</taxon>
        <taxon>Geodermatophilaceae</taxon>
        <taxon>Blastococcus</taxon>
    </lineage>
</organism>
<evidence type="ECO:0000256" key="6">
    <source>
        <dbReference type="ARBA" id="ARBA00023136"/>
    </source>
</evidence>
<evidence type="ECO:0000256" key="7">
    <source>
        <dbReference type="RuleBase" id="RU363032"/>
    </source>
</evidence>
<dbReference type="Proteomes" id="UP000322499">
    <property type="component" value="Unassembled WGS sequence"/>
</dbReference>
<dbReference type="EMBL" id="VNHW01000008">
    <property type="protein sequence ID" value="TYP86782.1"/>
    <property type="molecule type" value="Genomic_DNA"/>
</dbReference>
<feature type="transmembrane region" description="Helical" evidence="7">
    <location>
        <begin position="130"/>
        <end position="158"/>
    </location>
</feature>
<dbReference type="InterPro" id="IPR025966">
    <property type="entry name" value="OppC_N"/>
</dbReference>
<dbReference type="SUPFAM" id="SSF161098">
    <property type="entry name" value="MetI-like"/>
    <property type="match status" value="1"/>
</dbReference>
<feature type="compositionally biased region" description="Basic and acidic residues" evidence="8">
    <location>
        <begin position="1"/>
        <end position="13"/>
    </location>
</feature>
<evidence type="ECO:0000256" key="8">
    <source>
        <dbReference type="SAM" id="MobiDB-lite"/>
    </source>
</evidence>
<keyword evidence="3" id="KW-1003">Cell membrane</keyword>
<proteinExistence type="inferred from homology"/>
<evidence type="ECO:0000259" key="9">
    <source>
        <dbReference type="PROSITE" id="PS50928"/>
    </source>
</evidence>
<comment type="caution">
    <text evidence="10">The sequence shown here is derived from an EMBL/GenBank/DDBJ whole genome shotgun (WGS) entry which is preliminary data.</text>
</comment>
<evidence type="ECO:0000256" key="3">
    <source>
        <dbReference type="ARBA" id="ARBA00022475"/>
    </source>
</evidence>
<evidence type="ECO:0000256" key="1">
    <source>
        <dbReference type="ARBA" id="ARBA00004651"/>
    </source>
</evidence>
<dbReference type="PANTHER" id="PTHR43386">
    <property type="entry name" value="OLIGOPEPTIDE TRANSPORT SYSTEM PERMEASE PROTEIN APPC"/>
    <property type="match status" value="1"/>
</dbReference>
<protein>
    <submittedName>
        <fullName evidence="10">Oligopeptide transport system permease protein</fullName>
    </submittedName>
</protein>
<dbReference type="GO" id="GO:0055085">
    <property type="term" value="P:transmembrane transport"/>
    <property type="evidence" value="ECO:0007669"/>
    <property type="project" value="InterPro"/>
</dbReference>
<dbReference type="Pfam" id="PF12911">
    <property type="entry name" value="OppC_N"/>
    <property type="match status" value="1"/>
</dbReference>
<keyword evidence="4 7" id="KW-0812">Transmembrane</keyword>
<keyword evidence="2 7" id="KW-0813">Transport</keyword>
<accession>A0A5S5CW57</accession>
<evidence type="ECO:0000313" key="11">
    <source>
        <dbReference type="Proteomes" id="UP000322499"/>
    </source>
</evidence>
<dbReference type="Pfam" id="PF00528">
    <property type="entry name" value="BPD_transp_1"/>
    <property type="match status" value="1"/>
</dbReference>
<reference evidence="10 11" key="1">
    <citation type="submission" date="2019-07" db="EMBL/GenBank/DDBJ databases">
        <title>Genomic Encyclopedia of Archaeal and Bacterial Type Strains, Phase II (KMG-II): from individual species to whole genera.</title>
        <authorList>
            <person name="Goeker M."/>
        </authorList>
    </citation>
    <scope>NUCLEOTIDE SEQUENCE [LARGE SCALE GENOMIC DNA]</scope>
    <source>
        <strain evidence="10 11">DSM 46842</strain>
    </source>
</reference>
<evidence type="ECO:0000313" key="10">
    <source>
        <dbReference type="EMBL" id="TYP86782.1"/>
    </source>
</evidence>
<dbReference type="InterPro" id="IPR035906">
    <property type="entry name" value="MetI-like_sf"/>
</dbReference>
<feature type="transmembrane region" description="Helical" evidence="7">
    <location>
        <begin position="193"/>
        <end position="211"/>
    </location>
</feature>
<feature type="domain" description="ABC transmembrane type-1" evidence="9">
    <location>
        <begin position="128"/>
        <end position="318"/>
    </location>
</feature>
<feature type="transmembrane region" description="Helical" evidence="7">
    <location>
        <begin position="67"/>
        <end position="88"/>
    </location>
</feature>
<dbReference type="AlphaFoldDB" id="A0A5S5CW57"/>
<dbReference type="PROSITE" id="PS50928">
    <property type="entry name" value="ABC_TM1"/>
    <property type="match status" value="1"/>
</dbReference>
<dbReference type="GO" id="GO:0005886">
    <property type="term" value="C:plasma membrane"/>
    <property type="evidence" value="ECO:0007669"/>
    <property type="project" value="UniProtKB-SubCell"/>
</dbReference>
<dbReference type="PANTHER" id="PTHR43386:SF6">
    <property type="entry name" value="ABC TRANSPORTER PERMEASE PROTEIN"/>
    <property type="match status" value="1"/>
</dbReference>
<evidence type="ECO:0000256" key="5">
    <source>
        <dbReference type="ARBA" id="ARBA00022989"/>
    </source>
</evidence>
<comment type="similarity">
    <text evidence="7">Belongs to the binding-protein-dependent transport system permease family.</text>
</comment>
<keyword evidence="11" id="KW-1185">Reference proteome</keyword>
<dbReference type="Gene3D" id="1.10.3720.10">
    <property type="entry name" value="MetI-like"/>
    <property type="match status" value="1"/>
</dbReference>
<name>A0A5S5CW57_9ACTN</name>
<feature type="transmembrane region" description="Helical" evidence="7">
    <location>
        <begin position="297"/>
        <end position="321"/>
    </location>
</feature>
<sequence>MTDNRPDAARRAGELGNAPEPIGDRSGTVQRTDEWADTTLEAKSAGPEIGEASLWSDAWRSLRRNPFFLIGSVLLVVFLVMAVFPQLFTNADPRDCDLARSAQGPSAAAWFGYDVQGCDYYSNVVYGARISVAIGFLSMLGTLVIGVVVGALAGYYGGWIDSVLARITDIFYGLPLILGAFILLAVLPERGVLEVSLALIVFGWMTAMRLVRSTVVSVKEADYVQAARALGASTPRILLRHILPNAIAPVLVYSTIFIGTLIAAEATLTFLGIGLQLPEISWGLQINSAQNRLRDAAHLIFFPSVFLSLTVLSFILIGDALRDALDPKLR</sequence>
<dbReference type="InterPro" id="IPR000515">
    <property type="entry name" value="MetI-like"/>
</dbReference>
<evidence type="ECO:0000256" key="4">
    <source>
        <dbReference type="ARBA" id="ARBA00022692"/>
    </source>
</evidence>
<feature type="transmembrane region" description="Helical" evidence="7">
    <location>
        <begin position="170"/>
        <end position="187"/>
    </location>
</feature>
<evidence type="ECO:0000256" key="2">
    <source>
        <dbReference type="ARBA" id="ARBA00022448"/>
    </source>
</evidence>
<feature type="region of interest" description="Disordered" evidence="8">
    <location>
        <begin position="1"/>
        <end position="32"/>
    </location>
</feature>
<gene>
    <name evidence="10" type="ORF">BD833_10867</name>
</gene>
<dbReference type="InterPro" id="IPR050366">
    <property type="entry name" value="BP-dependent_transpt_permease"/>
</dbReference>